<dbReference type="InterPro" id="IPR004089">
    <property type="entry name" value="MCPsignal_dom"/>
</dbReference>
<gene>
    <name evidence="7" type="ORF">N7E81_03230</name>
</gene>
<sequence>MIKILNKTRHLFTLPFHNENAKADLSNSLQQAIDTGWAHIEFYPDGTIIYANNIFLNATGYTYSELQGQHHRMLCSEKYTQTNEYKDFWINLSMGNIHTGEFKRLHKNGHEIWLNASYTPVKNTDGQVTKIVKIASDITDMVNTRKKAQWVQAAVDSGWATIEFDINGIVIDANENFLHHFGYSKQEIIGNHHRMFCQPEYTQSEEYDQFWIQLKKGDISSGEFERIKKSGEIIWIYASYTPIRNEQGKVVKVYKMASDVTEKVKAQQQLELVMTSVQQLAESVSSASSKITERSTDLKNTIIETATSISQIAEGASDQSRQVDEISVFLEELLRSAEQMSSLAKTINKDISAAQNNTRSGVEKLQVMIETMRDIDTNTKITSQSVQRLTEKSIEIEKALRVISDISSQTNLLSLNAAIEAASAGESGRGFAVVAEEIRKLAEGSRTSAREIETVIKEVQADISSAQQCIQKMEQSVASGQLASNETKTVFDTIDTSISATFSKCIEIDGSSNKQQQDIAKSVQSIERIVVVTEQTTSSIEEVATSSRTIDQEMTNINEQSAQLDQDAAQMLKLITRT</sequence>
<organism evidence="7 8">
    <name type="scientific">Reichenbachiella carrageenanivorans</name>
    <dbReference type="NCBI Taxonomy" id="2979869"/>
    <lineage>
        <taxon>Bacteria</taxon>
        <taxon>Pseudomonadati</taxon>
        <taxon>Bacteroidota</taxon>
        <taxon>Cytophagia</taxon>
        <taxon>Cytophagales</taxon>
        <taxon>Reichenbachiellaceae</taxon>
        <taxon>Reichenbachiella</taxon>
    </lineage>
</organism>
<dbReference type="SUPFAM" id="SSF55785">
    <property type="entry name" value="PYP-like sensor domain (PAS domain)"/>
    <property type="match status" value="2"/>
</dbReference>
<dbReference type="PROSITE" id="PS50112">
    <property type="entry name" value="PAS"/>
    <property type="match status" value="1"/>
</dbReference>
<dbReference type="PANTHER" id="PTHR32089">
    <property type="entry name" value="METHYL-ACCEPTING CHEMOTAXIS PROTEIN MCPB"/>
    <property type="match status" value="1"/>
</dbReference>
<dbReference type="PROSITE" id="PS50113">
    <property type="entry name" value="PAC"/>
    <property type="match status" value="2"/>
</dbReference>
<evidence type="ECO:0000259" key="6">
    <source>
        <dbReference type="PROSITE" id="PS50113"/>
    </source>
</evidence>
<dbReference type="SMART" id="SM00283">
    <property type="entry name" value="MA"/>
    <property type="match status" value="1"/>
</dbReference>
<feature type="domain" description="PAC" evidence="6">
    <location>
        <begin position="220"/>
        <end position="272"/>
    </location>
</feature>
<evidence type="ECO:0000256" key="2">
    <source>
        <dbReference type="ARBA" id="ARBA00029447"/>
    </source>
</evidence>
<evidence type="ECO:0000313" key="8">
    <source>
        <dbReference type="Proteomes" id="UP001062165"/>
    </source>
</evidence>
<evidence type="ECO:0000259" key="4">
    <source>
        <dbReference type="PROSITE" id="PS50111"/>
    </source>
</evidence>
<feature type="domain" description="PAS" evidence="5">
    <location>
        <begin position="165"/>
        <end position="200"/>
    </location>
</feature>
<feature type="domain" description="PAC" evidence="6">
    <location>
        <begin position="98"/>
        <end position="150"/>
    </location>
</feature>
<dbReference type="Pfam" id="PF00015">
    <property type="entry name" value="MCPsignal"/>
    <property type="match status" value="1"/>
</dbReference>
<dbReference type="SMART" id="SM00086">
    <property type="entry name" value="PAC"/>
    <property type="match status" value="2"/>
</dbReference>
<dbReference type="SMART" id="SM00091">
    <property type="entry name" value="PAS"/>
    <property type="match status" value="2"/>
</dbReference>
<dbReference type="NCBIfam" id="TIGR00229">
    <property type="entry name" value="sensory_box"/>
    <property type="match status" value="2"/>
</dbReference>
<accession>A0ABY6D1S2</accession>
<dbReference type="InterPro" id="IPR000700">
    <property type="entry name" value="PAS-assoc_C"/>
</dbReference>
<evidence type="ECO:0000313" key="7">
    <source>
        <dbReference type="EMBL" id="UXX80117.1"/>
    </source>
</evidence>
<keyword evidence="1 3" id="KW-0807">Transducer</keyword>
<dbReference type="InterPro" id="IPR004090">
    <property type="entry name" value="Chemotax_Me-accpt_rcpt"/>
</dbReference>
<feature type="domain" description="Methyl-accepting transducer" evidence="4">
    <location>
        <begin position="294"/>
        <end position="530"/>
    </location>
</feature>
<dbReference type="Proteomes" id="UP001062165">
    <property type="component" value="Chromosome"/>
</dbReference>
<dbReference type="InterPro" id="IPR013655">
    <property type="entry name" value="PAS_fold_3"/>
</dbReference>
<evidence type="ECO:0000256" key="1">
    <source>
        <dbReference type="ARBA" id="ARBA00023224"/>
    </source>
</evidence>
<name>A0ABY6D1S2_9BACT</name>
<dbReference type="Gene3D" id="3.30.450.20">
    <property type="entry name" value="PAS domain"/>
    <property type="match status" value="2"/>
</dbReference>
<dbReference type="Gene3D" id="1.10.287.950">
    <property type="entry name" value="Methyl-accepting chemotaxis protein"/>
    <property type="match status" value="1"/>
</dbReference>
<dbReference type="InterPro" id="IPR000014">
    <property type="entry name" value="PAS"/>
</dbReference>
<dbReference type="PRINTS" id="PR00260">
    <property type="entry name" value="CHEMTRNSDUCR"/>
</dbReference>
<dbReference type="Pfam" id="PF08447">
    <property type="entry name" value="PAS_3"/>
    <property type="match status" value="2"/>
</dbReference>
<evidence type="ECO:0000259" key="5">
    <source>
        <dbReference type="PROSITE" id="PS50112"/>
    </source>
</evidence>
<dbReference type="SUPFAM" id="SSF58104">
    <property type="entry name" value="Methyl-accepting chemotaxis protein (MCP) signaling domain"/>
    <property type="match status" value="1"/>
</dbReference>
<dbReference type="PROSITE" id="PS50111">
    <property type="entry name" value="CHEMOTAXIS_TRANSDUC_2"/>
    <property type="match status" value="1"/>
</dbReference>
<dbReference type="InterPro" id="IPR001610">
    <property type="entry name" value="PAC"/>
</dbReference>
<dbReference type="InterPro" id="IPR035965">
    <property type="entry name" value="PAS-like_dom_sf"/>
</dbReference>
<dbReference type="EMBL" id="CP106735">
    <property type="protein sequence ID" value="UXX80117.1"/>
    <property type="molecule type" value="Genomic_DNA"/>
</dbReference>
<reference evidence="7" key="1">
    <citation type="submission" date="2022-10" db="EMBL/GenBank/DDBJ databases">
        <title>Comparative genomics and taxonomic characterization of three novel marine species of genus Reichenbachiella exhibiting antioxidant and polysaccharide degradation activities.</title>
        <authorList>
            <person name="Muhammad N."/>
            <person name="Lee Y.-J."/>
            <person name="Ko J."/>
            <person name="Kim S.-G."/>
        </authorList>
    </citation>
    <scope>NUCLEOTIDE SEQUENCE</scope>
    <source>
        <strain evidence="7">Wsw4-B4</strain>
    </source>
</reference>
<dbReference type="RefSeq" id="WP_263051847.1">
    <property type="nucleotide sequence ID" value="NZ_CP106735.1"/>
</dbReference>
<dbReference type="PANTHER" id="PTHR32089:SF112">
    <property type="entry name" value="LYSOZYME-LIKE PROTEIN-RELATED"/>
    <property type="match status" value="1"/>
</dbReference>
<evidence type="ECO:0000256" key="3">
    <source>
        <dbReference type="PROSITE-ProRule" id="PRU00284"/>
    </source>
</evidence>
<protein>
    <submittedName>
        <fullName evidence="7">PAS domain-containing methyl-accepting chemotaxis protein</fullName>
    </submittedName>
</protein>
<proteinExistence type="inferred from homology"/>
<keyword evidence="8" id="KW-1185">Reference proteome</keyword>
<dbReference type="CDD" id="cd00130">
    <property type="entry name" value="PAS"/>
    <property type="match status" value="2"/>
</dbReference>
<comment type="similarity">
    <text evidence="2">Belongs to the methyl-accepting chemotaxis (MCP) protein family.</text>
</comment>